<dbReference type="GO" id="GO:0006400">
    <property type="term" value="P:tRNA modification"/>
    <property type="evidence" value="ECO:0007669"/>
    <property type="project" value="InterPro"/>
</dbReference>
<evidence type="ECO:0000256" key="5">
    <source>
        <dbReference type="ARBA" id="ARBA00022840"/>
    </source>
</evidence>
<keyword evidence="3" id="KW-0547">Nucleotide-binding</keyword>
<dbReference type="AlphaFoldDB" id="A0A6J7E9F4"/>
<dbReference type="InterPro" id="IPR020058">
    <property type="entry name" value="Glu/Gln-tRNA-synth_Ib_cat-dom"/>
</dbReference>
<protein>
    <submittedName>
        <fullName evidence="9">Unannotated protein</fullName>
    </submittedName>
</protein>
<evidence type="ECO:0000256" key="3">
    <source>
        <dbReference type="ARBA" id="ARBA00022741"/>
    </source>
</evidence>
<evidence type="ECO:0000313" key="9">
    <source>
        <dbReference type="EMBL" id="CAB4877760.1"/>
    </source>
</evidence>
<keyword evidence="1" id="KW-0436">Ligase</keyword>
<dbReference type="InterPro" id="IPR014729">
    <property type="entry name" value="Rossmann-like_a/b/a_fold"/>
</dbReference>
<dbReference type="InterPro" id="IPR022380">
    <property type="entry name" value="Glu-Q_tRNA(Asp)_Synthase"/>
</dbReference>
<sequence length="311" mass="33708">MTPPERDPLSLPNPSPQFGRYAPSPSGRLHVGNLRTALVAWLTARSSDRGFLVRIEDLDPDRSHTAVADQQLEDLASIGLDWDTEPIHQSERDNAYSGALARLDAAGLVYPCWCTRAELASAAPHDPQRPYAGKCRGLNDAERAERQARANRPPSLRVSLGDVEVSWNDLLMGSQSGVSSDPVVRRADGVFAYHLAVVVDDAAQNVDQVVRGDDLSDSVPTQAALYDALGLPRPTWGHVPLVVESDGTRLAKRERSVTLARWGDDGTALAKLGASLGLCGPEDSDVTAADLRTNFHLASVPREPWVLDRPF</sequence>
<dbReference type="GO" id="GO:0005524">
    <property type="term" value="F:ATP binding"/>
    <property type="evidence" value="ECO:0007669"/>
    <property type="project" value="UniProtKB-KW"/>
</dbReference>
<proteinExistence type="predicted"/>
<evidence type="ECO:0000256" key="6">
    <source>
        <dbReference type="ARBA" id="ARBA00023146"/>
    </source>
</evidence>
<keyword evidence="6" id="KW-0030">Aminoacyl-tRNA synthetase</keyword>
<dbReference type="PRINTS" id="PR00987">
    <property type="entry name" value="TRNASYNTHGLU"/>
</dbReference>
<dbReference type="EMBL" id="CAFBLU010000018">
    <property type="protein sequence ID" value="CAB4877760.1"/>
    <property type="molecule type" value="Genomic_DNA"/>
</dbReference>
<dbReference type="InterPro" id="IPR000924">
    <property type="entry name" value="Glu/Gln-tRNA-synth"/>
</dbReference>
<evidence type="ECO:0000259" key="8">
    <source>
        <dbReference type="Pfam" id="PF00749"/>
    </source>
</evidence>
<dbReference type="SUPFAM" id="SSF52374">
    <property type="entry name" value="Nucleotidylyl transferase"/>
    <property type="match status" value="1"/>
</dbReference>
<organism evidence="9">
    <name type="scientific">freshwater metagenome</name>
    <dbReference type="NCBI Taxonomy" id="449393"/>
    <lineage>
        <taxon>unclassified sequences</taxon>
        <taxon>metagenomes</taxon>
        <taxon>ecological metagenomes</taxon>
    </lineage>
</organism>
<evidence type="ECO:0000256" key="2">
    <source>
        <dbReference type="ARBA" id="ARBA00022723"/>
    </source>
</evidence>
<dbReference type="GO" id="GO:0008270">
    <property type="term" value="F:zinc ion binding"/>
    <property type="evidence" value="ECO:0007669"/>
    <property type="project" value="InterPro"/>
</dbReference>
<dbReference type="NCBIfam" id="NF004314">
    <property type="entry name" value="PRK05710.1-3"/>
    <property type="match status" value="1"/>
</dbReference>
<feature type="domain" description="Glutamyl/glutaminyl-tRNA synthetase class Ib catalytic" evidence="8">
    <location>
        <begin position="20"/>
        <end position="285"/>
    </location>
</feature>
<evidence type="ECO:0000256" key="4">
    <source>
        <dbReference type="ARBA" id="ARBA00022833"/>
    </source>
</evidence>
<evidence type="ECO:0000256" key="7">
    <source>
        <dbReference type="SAM" id="MobiDB-lite"/>
    </source>
</evidence>
<dbReference type="NCBIfam" id="TIGR03838">
    <property type="entry name" value="queuosine_YadB"/>
    <property type="match status" value="1"/>
</dbReference>
<accession>A0A6J7E9F4</accession>
<evidence type="ECO:0000256" key="1">
    <source>
        <dbReference type="ARBA" id="ARBA00022598"/>
    </source>
</evidence>
<keyword evidence="4" id="KW-0862">Zinc</keyword>
<dbReference type="InterPro" id="IPR001412">
    <property type="entry name" value="aa-tRNA-synth_I_CS"/>
</dbReference>
<dbReference type="GO" id="GO:0004818">
    <property type="term" value="F:glutamate-tRNA ligase activity"/>
    <property type="evidence" value="ECO:0007669"/>
    <property type="project" value="TreeGrafter"/>
</dbReference>
<dbReference type="InterPro" id="IPR049940">
    <property type="entry name" value="GluQ/Sye"/>
</dbReference>
<dbReference type="GO" id="GO:0006424">
    <property type="term" value="P:glutamyl-tRNA aminoacylation"/>
    <property type="evidence" value="ECO:0007669"/>
    <property type="project" value="InterPro"/>
</dbReference>
<gene>
    <name evidence="9" type="ORF">UFOPK3444_01123</name>
</gene>
<dbReference type="GO" id="GO:0005829">
    <property type="term" value="C:cytosol"/>
    <property type="evidence" value="ECO:0007669"/>
    <property type="project" value="TreeGrafter"/>
</dbReference>
<dbReference type="PANTHER" id="PTHR43311">
    <property type="entry name" value="GLUTAMATE--TRNA LIGASE"/>
    <property type="match status" value="1"/>
</dbReference>
<keyword evidence="5" id="KW-0067">ATP-binding</keyword>
<dbReference type="Pfam" id="PF00749">
    <property type="entry name" value="tRNA-synt_1c"/>
    <property type="match status" value="1"/>
</dbReference>
<feature type="region of interest" description="Disordered" evidence="7">
    <location>
        <begin position="1"/>
        <end position="26"/>
    </location>
</feature>
<dbReference type="PANTHER" id="PTHR43311:SF1">
    <property type="entry name" value="GLUTAMYL-Q TRNA(ASP) SYNTHETASE"/>
    <property type="match status" value="1"/>
</dbReference>
<dbReference type="NCBIfam" id="NF004315">
    <property type="entry name" value="PRK05710.1-4"/>
    <property type="match status" value="1"/>
</dbReference>
<dbReference type="Gene3D" id="3.40.50.620">
    <property type="entry name" value="HUPs"/>
    <property type="match status" value="1"/>
</dbReference>
<reference evidence="9" key="1">
    <citation type="submission" date="2020-05" db="EMBL/GenBank/DDBJ databases">
        <authorList>
            <person name="Chiriac C."/>
            <person name="Salcher M."/>
            <person name="Ghai R."/>
            <person name="Kavagutti S V."/>
        </authorList>
    </citation>
    <scope>NUCLEOTIDE SEQUENCE</scope>
</reference>
<keyword evidence="2" id="KW-0479">Metal-binding</keyword>
<dbReference type="PROSITE" id="PS00178">
    <property type="entry name" value="AA_TRNA_LIGASE_I"/>
    <property type="match status" value="1"/>
</dbReference>
<name>A0A6J7E9F4_9ZZZZ</name>